<name>X0TMK0_9ZZZZ</name>
<dbReference type="InterPro" id="IPR045187">
    <property type="entry name" value="CcO_II"/>
</dbReference>
<evidence type="ECO:0000256" key="2">
    <source>
        <dbReference type="ARBA" id="ARBA00007866"/>
    </source>
</evidence>
<evidence type="ECO:0000256" key="5">
    <source>
        <dbReference type="ARBA" id="ARBA00022982"/>
    </source>
</evidence>
<keyword evidence="4 8" id="KW-0812">Transmembrane</keyword>
<dbReference type="PANTHER" id="PTHR22888:SF9">
    <property type="entry name" value="CYTOCHROME C OXIDASE SUBUNIT 2"/>
    <property type="match status" value="1"/>
</dbReference>
<dbReference type="InterPro" id="IPR002429">
    <property type="entry name" value="CcO_II-like_C"/>
</dbReference>
<reference evidence="10" key="1">
    <citation type="journal article" date="2014" name="Front. Microbiol.">
        <title>High frequency of phylogenetically diverse reductive dehalogenase-homologous genes in deep subseafloor sedimentary metagenomes.</title>
        <authorList>
            <person name="Kawai M."/>
            <person name="Futagami T."/>
            <person name="Toyoda A."/>
            <person name="Takaki Y."/>
            <person name="Nishi S."/>
            <person name="Hori S."/>
            <person name="Arai W."/>
            <person name="Tsubouchi T."/>
            <person name="Morono Y."/>
            <person name="Uchiyama I."/>
            <person name="Ito T."/>
            <person name="Fujiyama A."/>
            <person name="Inagaki F."/>
            <person name="Takami H."/>
        </authorList>
    </citation>
    <scope>NUCLEOTIDE SEQUENCE</scope>
    <source>
        <strain evidence="10">Expedition CK06-06</strain>
    </source>
</reference>
<feature type="domain" description="Cytochrome oxidase subunit II copper A binding" evidence="9">
    <location>
        <begin position="117"/>
        <end position="143"/>
    </location>
</feature>
<evidence type="ECO:0000256" key="3">
    <source>
        <dbReference type="ARBA" id="ARBA00022448"/>
    </source>
</evidence>
<keyword evidence="7 8" id="KW-0472">Membrane</keyword>
<evidence type="ECO:0000256" key="4">
    <source>
        <dbReference type="ARBA" id="ARBA00022692"/>
    </source>
</evidence>
<feature type="non-terminal residue" evidence="10">
    <location>
        <position position="143"/>
    </location>
</feature>
<feature type="transmembrane region" description="Helical" evidence="8">
    <location>
        <begin position="88"/>
        <end position="110"/>
    </location>
</feature>
<dbReference type="GO" id="GO:0004129">
    <property type="term" value="F:cytochrome-c oxidase activity"/>
    <property type="evidence" value="ECO:0007669"/>
    <property type="project" value="InterPro"/>
</dbReference>
<keyword evidence="6 8" id="KW-1133">Transmembrane helix</keyword>
<dbReference type="GO" id="GO:0005507">
    <property type="term" value="F:copper ion binding"/>
    <property type="evidence" value="ECO:0007669"/>
    <property type="project" value="InterPro"/>
</dbReference>
<dbReference type="PROSITE" id="PS50857">
    <property type="entry name" value="COX2_CUA"/>
    <property type="match status" value="1"/>
</dbReference>
<comment type="similarity">
    <text evidence="2">Belongs to the cytochrome c oxidase subunit 2 family.</text>
</comment>
<dbReference type="GO" id="GO:0042773">
    <property type="term" value="P:ATP synthesis coupled electron transport"/>
    <property type="evidence" value="ECO:0007669"/>
    <property type="project" value="TreeGrafter"/>
</dbReference>
<evidence type="ECO:0000256" key="6">
    <source>
        <dbReference type="ARBA" id="ARBA00022989"/>
    </source>
</evidence>
<dbReference type="Gene3D" id="2.60.40.420">
    <property type="entry name" value="Cupredoxins - blue copper proteins"/>
    <property type="match status" value="1"/>
</dbReference>
<comment type="caution">
    <text evidence="10">The sequence shown here is derived from an EMBL/GenBank/DDBJ whole genome shotgun (WGS) entry which is preliminary data.</text>
</comment>
<evidence type="ECO:0000313" key="10">
    <source>
        <dbReference type="EMBL" id="GAF88476.1"/>
    </source>
</evidence>
<comment type="subcellular location">
    <subcellularLocation>
        <location evidence="1">Membrane</location>
        <topology evidence="1">Multi-pass membrane protein</topology>
    </subcellularLocation>
</comment>
<organism evidence="10">
    <name type="scientific">marine sediment metagenome</name>
    <dbReference type="NCBI Taxonomy" id="412755"/>
    <lineage>
        <taxon>unclassified sequences</taxon>
        <taxon>metagenomes</taxon>
        <taxon>ecological metagenomes</taxon>
    </lineage>
</organism>
<dbReference type="AlphaFoldDB" id="X0TMK0"/>
<evidence type="ECO:0000256" key="7">
    <source>
        <dbReference type="ARBA" id="ARBA00023136"/>
    </source>
</evidence>
<dbReference type="GO" id="GO:0016020">
    <property type="term" value="C:membrane"/>
    <property type="evidence" value="ECO:0007669"/>
    <property type="project" value="UniProtKB-SubCell"/>
</dbReference>
<dbReference type="EMBL" id="BARS01016581">
    <property type="protein sequence ID" value="GAF88476.1"/>
    <property type="molecule type" value="Genomic_DNA"/>
</dbReference>
<dbReference type="InterPro" id="IPR008972">
    <property type="entry name" value="Cupredoxin"/>
</dbReference>
<feature type="transmembrane region" description="Helical" evidence="8">
    <location>
        <begin position="7"/>
        <end position="25"/>
    </location>
</feature>
<sequence>MEKEEMVVALVLVLLVVASVLFHLYSPWWFSPLASNWGYMDTTIIITFWITGVVYVAILLFVAYCVFRFRHREGIKAAYEPENNKLELWLTIGTAVCVAAMLAPGLFVWYDFVTVPKEAAKVEVLGQQWSWNYRLPGKDGVLG</sequence>
<keyword evidence="3" id="KW-0813">Transport</keyword>
<dbReference type="InterPro" id="IPR036257">
    <property type="entry name" value="Cyt_c_oxidase_su2_TM_sf"/>
</dbReference>
<gene>
    <name evidence="10" type="ORF">S01H1_27257</name>
</gene>
<accession>X0TMK0</accession>
<keyword evidence="5" id="KW-0249">Electron transport</keyword>
<evidence type="ECO:0000256" key="1">
    <source>
        <dbReference type="ARBA" id="ARBA00004141"/>
    </source>
</evidence>
<evidence type="ECO:0000256" key="8">
    <source>
        <dbReference type="SAM" id="Phobius"/>
    </source>
</evidence>
<dbReference type="PANTHER" id="PTHR22888">
    <property type="entry name" value="CYTOCHROME C OXIDASE, SUBUNIT II"/>
    <property type="match status" value="1"/>
</dbReference>
<dbReference type="Gene3D" id="1.10.287.90">
    <property type="match status" value="1"/>
</dbReference>
<proteinExistence type="inferred from homology"/>
<protein>
    <recommendedName>
        <fullName evidence="9">Cytochrome oxidase subunit II copper A binding domain-containing protein</fullName>
    </recommendedName>
</protein>
<dbReference type="SUPFAM" id="SSF81464">
    <property type="entry name" value="Cytochrome c oxidase subunit II-like, transmembrane region"/>
    <property type="match status" value="1"/>
</dbReference>
<evidence type="ECO:0000259" key="9">
    <source>
        <dbReference type="PROSITE" id="PS50857"/>
    </source>
</evidence>
<feature type="transmembrane region" description="Helical" evidence="8">
    <location>
        <begin position="45"/>
        <end position="67"/>
    </location>
</feature>